<evidence type="ECO:0000313" key="5">
    <source>
        <dbReference type="Proteomes" id="UP001500320"/>
    </source>
</evidence>
<sequence>MESVGGKFVTSADIRLWTERFGSDGDPVVLLIMGTSAQGIGWPDELVECLVRGGRQVIRFDHRDTGRSTHVDFGSRPYTLADMAADAAAVLDGHGVTAAHVVGASLGGAIAQWLAVHRPERVTTLTAIMTGPMGHDAGDAWVRAMSGRSPDPDDLPPPSPALLAHLAGLAGPPPSTPGERVAAALETWRILNGDVLEFDEDAARRNVELSYERDPDQTTAANHDLAAKRMTEDRLVPLSGITAPTLVIHGTADPLRPPAHGEAVAAAIPGARLRTIPGMGHGFFSPGLPHRVAELILEHTGAAAELRHRSASHPAEDLGAGSEAGGPPPLRPGG</sequence>
<gene>
    <name evidence="4" type="ORF">GCM10010466_00310</name>
</gene>
<proteinExistence type="predicted"/>
<dbReference type="SUPFAM" id="SSF53474">
    <property type="entry name" value="alpha/beta-Hydrolases"/>
    <property type="match status" value="1"/>
</dbReference>
<dbReference type="RefSeq" id="WP_344854479.1">
    <property type="nucleotide sequence ID" value="NZ_BAAAUT010000001.1"/>
</dbReference>
<accession>A0ABP6MGV0</accession>
<dbReference type="InterPro" id="IPR029058">
    <property type="entry name" value="AB_hydrolase_fold"/>
</dbReference>
<comment type="caution">
    <text evidence="4">The sequence shown here is derived from an EMBL/GenBank/DDBJ whole genome shotgun (WGS) entry which is preliminary data.</text>
</comment>
<name>A0ABP6MGV0_9ACTN</name>
<evidence type="ECO:0000259" key="2">
    <source>
        <dbReference type="Pfam" id="PF00561"/>
    </source>
</evidence>
<dbReference type="PANTHER" id="PTHR43433">
    <property type="entry name" value="HYDROLASE, ALPHA/BETA FOLD FAMILY PROTEIN"/>
    <property type="match status" value="1"/>
</dbReference>
<evidence type="ECO:0000313" key="4">
    <source>
        <dbReference type="EMBL" id="GAA3113187.1"/>
    </source>
</evidence>
<reference evidence="5" key="1">
    <citation type="journal article" date="2019" name="Int. J. Syst. Evol. Microbiol.">
        <title>The Global Catalogue of Microorganisms (GCM) 10K type strain sequencing project: providing services to taxonomists for standard genome sequencing and annotation.</title>
        <authorList>
            <consortium name="The Broad Institute Genomics Platform"/>
            <consortium name="The Broad Institute Genome Sequencing Center for Infectious Disease"/>
            <person name="Wu L."/>
            <person name="Ma J."/>
        </authorList>
    </citation>
    <scope>NUCLEOTIDE SEQUENCE [LARGE SCALE GENOMIC DNA]</scope>
    <source>
        <strain evidence="5">JCM 9373</strain>
    </source>
</reference>
<protein>
    <submittedName>
        <fullName evidence="4">Alpha/beta fold hydrolase</fullName>
    </submittedName>
</protein>
<keyword evidence="4" id="KW-0378">Hydrolase</keyword>
<feature type="region of interest" description="Disordered" evidence="1">
    <location>
        <begin position="308"/>
        <end position="334"/>
    </location>
</feature>
<evidence type="ECO:0000256" key="1">
    <source>
        <dbReference type="SAM" id="MobiDB-lite"/>
    </source>
</evidence>
<keyword evidence="5" id="KW-1185">Reference proteome</keyword>
<feature type="domain" description="AB hydrolase-1" evidence="2">
    <location>
        <begin position="27"/>
        <end position="140"/>
    </location>
</feature>
<dbReference type="Pfam" id="PF08386">
    <property type="entry name" value="Abhydrolase_4"/>
    <property type="match status" value="1"/>
</dbReference>
<dbReference type="EMBL" id="BAAAUT010000001">
    <property type="protein sequence ID" value="GAA3113187.1"/>
    <property type="molecule type" value="Genomic_DNA"/>
</dbReference>
<dbReference type="Gene3D" id="3.40.50.1820">
    <property type="entry name" value="alpha/beta hydrolase"/>
    <property type="match status" value="1"/>
</dbReference>
<dbReference type="Pfam" id="PF00561">
    <property type="entry name" value="Abhydrolase_1"/>
    <property type="match status" value="1"/>
</dbReference>
<feature type="domain" description="Peptidase S33 tripeptidyl aminopeptidase-like C-terminal" evidence="3">
    <location>
        <begin position="242"/>
        <end position="285"/>
    </location>
</feature>
<evidence type="ECO:0000259" key="3">
    <source>
        <dbReference type="Pfam" id="PF08386"/>
    </source>
</evidence>
<dbReference type="InterPro" id="IPR000073">
    <property type="entry name" value="AB_hydrolase_1"/>
</dbReference>
<organism evidence="4 5">
    <name type="scientific">Planomonospora alba</name>
    <dbReference type="NCBI Taxonomy" id="161354"/>
    <lineage>
        <taxon>Bacteria</taxon>
        <taxon>Bacillati</taxon>
        <taxon>Actinomycetota</taxon>
        <taxon>Actinomycetes</taxon>
        <taxon>Streptosporangiales</taxon>
        <taxon>Streptosporangiaceae</taxon>
        <taxon>Planomonospora</taxon>
    </lineage>
</organism>
<dbReference type="InterPro" id="IPR013595">
    <property type="entry name" value="Pept_S33_TAP-like_C"/>
</dbReference>
<dbReference type="GO" id="GO:0016787">
    <property type="term" value="F:hydrolase activity"/>
    <property type="evidence" value="ECO:0007669"/>
    <property type="project" value="UniProtKB-KW"/>
</dbReference>
<dbReference type="PANTHER" id="PTHR43433:SF5">
    <property type="entry name" value="AB HYDROLASE-1 DOMAIN-CONTAINING PROTEIN"/>
    <property type="match status" value="1"/>
</dbReference>
<dbReference type="InterPro" id="IPR050471">
    <property type="entry name" value="AB_hydrolase"/>
</dbReference>
<dbReference type="Proteomes" id="UP001500320">
    <property type="component" value="Unassembled WGS sequence"/>
</dbReference>